<reference evidence="6 7" key="1">
    <citation type="journal article" date="2016" name="Nat. Commun.">
        <title>Thousands of microbial genomes shed light on interconnected biogeochemical processes in an aquifer system.</title>
        <authorList>
            <person name="Anantharaman K."/>
            <person name="Brown C.T."/>
            <person name="Hug L.A."/>
            <person name="Sharon I."/>
            <person name="Castelle C.J."/>
            <person name="Probst A.J."/>
            <person name="Thomas B.C."/>
            <person name="Singh A."/>
            <person name="Wilkins M.J."/>
            <person name="Karaoz U."/>
            <person name="Brodie E.L."/>
            <person name="Williams K.H."/>
            <person name="Hubbard S.S."/>
            <person name="Banfield J.F."/>
        </authorList>
    </citation>
    <scope>NUCLEOTIDE SEQUENCE [LARGE SCALE GENOMIC DNA]</scope>
</reference>
<dbReference type="InterPro" id="IPR013783">
    <property type="entry name" value="Ig-like_fold"/>
</dbReference>
<organism evidence="6 7">
    <name type="scientific">Candidatus Falkowbacteria bacterium RIFCSPHIGHO2_02_FULL_45_15</name>
    <dbReference type="NCBI Taxonomy" id="1797987"/>
    <lineage>
        <taxon>Bacteria</taxon>
        <taxon>Candidatus Falkowiibacteriota</taxon>
    </lineage>
</organism>
<feature type="compositionally biased region" description="Low complexity" evidence="3">
    <location>
        <begin position="516"/>
        <end position="530"/>
    </location>
</feature>
<feature type="region of interest" description="Disordered" evidence="3">
    <location>
        <begin position="514"/>
        <end position="534"/>
    </location>
</feature>
<keyword evidence="4" id="KW-0472">Membrane</keyword>
<dbReference type="Pfam" id="PF13385">
    <property type="entry name" value="Laminin_G_3"/>
    <property type="match status" value="1"/>
</dbReference>
<protein>
    <recommendedName>
        <fullName evidence="5">LamG-like jellyroll fold domain-containing protein</fullName>
    </recommendedName>
</protein>
<evidence type="ECO:0000256" key="4">
    <source>
        <dbReference type="SAM" id="Phobius"/>
    </source>
</evidence>
<evidence type="ECO:0000313" key="7">
    <source>
        <dbReference type="Proteomes" id="UP000177691"/>
    </source>
</evidence>
<accession>A0A1F5RYE3</accession>
<dbReference type="SMART" id="SM00560">
    <property type="entry name" value="LamGL"/>
    <property type="match status" value="1"/>
</dbReference>
<feature type="transmembrane region" description="Helical" evidence="4">
    <location>
        <begin position="105"/>
        <end position="126"/>
    </location>
</feature>
<sequence length="1143" mass="123638">MTNQKPDHQKRYLIKDIFARLRVPKGGEKYQEWEKQYLERKEVEEYFIIHHNSEWHPFVKKYYKSKHFLKWAIKLIVPDFLIGHPNMWDNLKTLRKHPNFKPLRMALVAWIIFTLTIGSSGIYILLNAPNIFASTFADDTQAEFDAGAHSNTQWDSGNSWLEFDATGLSSGAGDFTSSIKDSGVTATWNSLAWVPNRPTGKELPDNTNSETDYTTGNADMTSNFILLHMNESSGAIADTSGAGHNGTYSGSSYSQTGVLNTALGFGGTNTLDMGDPSELDGSAYLSVEMWVKPTTLTSIGMFAVKSGSSQNQFVIRSGTTSLIDEAYFFVSTSLTDSSTYFATSNLNLTTDVWQHLAFVYDGTLAAGSRVAIYKNGAAVSGSINGTIPAAMTTSTKTLYIGNNTGTNPYNGLMDEVAFFSRALSATEVADHYKRGALNLKYQVRSCDDDACSGESFIGPDGTGSDYYYWKTTNAITTPSFSLTNVSTNRYFQYKSYFTSSNTSYSPEVKSVTADYSNSAPATPTNSSPSSGAVNQDLNVTLTGSAYSDSESDAQANADWQVDDDSDFATPVWTRTAGSGEITTAVNSTNGTFANELSGKTELDHYTVYYWKVRYADGGQWSSYSTATSFTTNTFSTPVNSSPTSTSTVATLTPLLIASDFSDAQSGHTSAYAQWQIDNNIDFSSTVYDSGAIAYSASRSVPISTLSNSTLYYWRVRYQDSSSSWSDWSTGTSFSVQIPESSVKVVPIFGNTTVDQGDTVKIDIQVLNLTNGSPINDATATISIFNSSGTKLVDTADMTYLTGSSGIYRYSYTIPSTSGSYTYEAIASSSSKIGYTAANFEVRTIAADLTSTKSTVTSESTSQASERTSQASERTSQASERTSQASERTSQASERTSQATERTSQATERTSQATERTSQATSRTAVTDIQTKVTDIQSNMDILIGAMIVTQSTVSDASPSATSFITALTNSTNDFYNNAVLTFTSGSLDGQSRRVSDYNGTTKTITLDPALTSAPANGDAFTIVAQNVRVEEQLASHESSESSFRTSVTSSLTSIEGKIDTLTTALNTVDTNLDSVQSTVNSLRTSQQKLYQVNLSDVSEIQAGNTYRAKVIVLDYESNPVTPSPLPLFSFATQAAPCLSPPPP</sequence>
<name>A0A1F5RYE3_9BACT</name>
<dbReference type="Gene3D" id="2.60.40.10">
    <property type="entry name" value="Immunoglobulins"/>
    <property type="match status" value="2"/>
</dbReference>
<dbReference type="EMBL" id="MFFU01000017">
    <property type="protein sequence ID" value="OGF19425.1"/>
    <property type="molecule type" value="Genomic_DNA"/>
</dbReference>
<dbReference type="Proteomes" id="UP000177691">
    <property type="component" value="Unassembled WGS sequence"/>
</dbReference>
<dbReference type="SUPFAM" id="SSF49899">
    <property type="entry name" value="Concanavalin A-like lectins/glucanases"/>
    <property type="match status" value="1"/>
</dbReference>
<feature type="domain" description="LamG-like jellyroll fold" evidence="5">
    <location>
        <begin position="283"/>
        <end position="426"/>
    </location>
</feature>
<dbReference type="InterPro" id="IPR006558">
    <property type="entry name" value="LamG-like"/>
</dbReference>
<dbReference type="InterPro" id="IPR013320">
    <property type="entry name" value="ConA-like_dom_sf"/>
</dbReference>
<evidence type="ECO:0000313" key="6">
    <source>
        <dbReference type="EMBL" id="OGF19425.1"/>
    </source>
</evidence>
<evidence type="ECO:0000256" key="3">
    <source>
        <dbReference type="SAM" id="MobiDB-lite"/>
    </source>
</evidence>
<keyword evidence="4" id="KW-1133">Transmembrane helix</keyword>
<dbReference type="Gene3D" id="2.60.120.200">
    <property type="match status" value="1"/>
</dbReference>
<evidence type="ECO:0000259" key="5">
    <source>
        <dbReference type="SMART" id="SM00560"/>
    </source>
</evidence>
<dbReference type="AlphaFoldDB" id="A0A1F5RYE3"/>
<evidence type="ECO:0000256" key="2">
    <source>
        <dbReference type="ARBA" id="ARBA00023157"/>
    </source>
</evidence>
<feature type="compositionally biased region" description="Low complexity" evidence="3">
    <location>
        <begin position="850"/>
        <end position="861"/>
    </location>
</feature>
<keyword evidence="4" id="KW-0812">Transmembrane</keyword>
<keyword evidence="1" id="KW-0732">Signal</keyword>
<keyword evidence="2" id="KW-1015">Disulfide bond</keyword>
<feature type="region of interest" description="Disordered" evidence="3">
    <location>
        <begin position="850"/>
        <end position="924"/>
    </location>
</feature>
<evidence type="ECO:0000256" key="1">
    <source>
        <dbReference type="ARBA" id="ARBA00022729"/>
    </source>
</evidence>
<gene>
    <name evidence="6" type="ORF">A3D54_03925</name>
</gene>
<comment type="caution">
    <text evidence="6">The sequence shown here is derived from an EMBL/GenBank/DDBJ whole genome shotgun (WGS) entry which is preliminary data.</text>
</comment>
<proteinExistence type="predicted"/>
<feature type="compositionally biased region" description="Polar residues" evidence="3">
    <location>
        <begin position="862"/>
        <end position="924"/>
    </location>
</feature>